<feature type="binding site" evidence="9">
    <location>
        <position position="12"/>
    </location>
    <ligand>
        <name>NADPH</name>
        <dbReference type="ChEBI" id="CHEBI:57783"/>
    </ligand>
</feature>
<dbReference type="RefSeq" id="WP_188409765.1">
    <property type="nucleotide sequence ID" value="NZ_BMCP01000002.1"/>
</dbReference>
<dbReference type="Gene3D" id="1.10.1740.10">
    <property type="match status" value="1"/>
</dbReference>
<comment type="pathway">
    <text evidence="1 9">Isoprenoid biosynthesis; isopentenyl diphosphate biosynthesis via DXP pathway; isopentenyl diphosphate from 1-deoxy-D-xylulose 5-phosphate: step 1/6.</text>
</comment>
<comment type="catalytic activity">
    <reaction evidence="8">
        <text>2-C-methyl-D-erythritol 4-phosphate + NADP(+) = 1-deoxy-D-xylulose 5-phosphate + NADPH + H(+)</text>
        <dbReference type="Rhea" id="RHEA:13717"/>
        <dbReference type="ChEBI" id="CHEBI:15378"/>
        <dbReference type="ChEBI" id="CHEBI:57783"/>
        <dbReference type="ChEBI" id="CHEBI:57792"/>
        <dbReference type="ChEBI" id="CHEBI:58262"/>
        <dbReference type="ChEBI" id="CHEBI:58349"/>
        <dbReference type="EC" id="1.1.1.267"/>
    </reaction>
    <physiologicalReaction direction="right-to-left" evidence="8">
        <dbReference type="Rhea" id="RHEA:13719"/>
    </physiologicalReaction>
</comment>
<dbReference type="SUPFAM" id="SSF69055">
    <property type="entry name" value="1-deoxy-D-xylulose-5-phosphate reductoisomerase, C-terminal domain"/>
    <property type="match status" value="1"/>
</dbReference>
<evidence type="ECO:0000256" key="4">
    <source>
        <dbReference type="ARBA" id="ARBA00022857"/>
    </source>
</evidence>
<evidence type="ECO:0000259" key="10">
    <source>
        <dbReference type="Pfam" id="PF02670"/>
    </source>
</evidence>
<feature type="binding site" evidence="9">
    <location>
        <position position="219"/>
    </location>
    <ligand>
        <name>Mn(2+)</name>
        <dbReference type="ChEBI" id="CHEBI:29035"/>
    </ligand>
</feature>
<feature type="binding site" evidence="9">
    <location>
        <position position="149"/>
    </location>
    <ligand>
        <name>1-deoxy-D-xylulose 5-phosphate</name>
        <dbReference type="ChEBI" id="CHEBI:57792"/>
    </ligand>
</feature>
<reference evidence="13" key="1">
    <citation type="journal article" date="2014" name="Int. J. Syst. Evol. Microbiol.">
        <title>Complete genome sequence of Corynebacterium casei LMG S-19264T (=DSM 44701T), isolated from a smear-ripened cheese.</title>
        <authorList>
            <consortium name="US DOE Joint Genome Institute (JGI-PGF)"/>
            <person name="Walter F."/>
            <person name="Albersmeier A."/>
            <person name="Kalinowski J."/>
            <person name="Ruckert C."/>
        </authorList>
    </citation>
    <scope>NUCLEOTIDE SEQUENCE</scope>
    <source>
        <strain evidence="13">CCM 7684</strain>
    </source>
</reference>
<evidence type="ECO:0000256" key="3">
    <source>
        <dbReference type="ARBA" id="ARBA00022723"/>
    </source>
</evidence>
<dbReference type="PIRSF" id="PIRSF006205">
    <property type="entry name" value="Dxp_reductismrs"/>
    <property type="match status" value="1"/>
</dbReference>
<dbReference type="InterPro" id="IPR036291">
    <property type="entry name" value="NAD(P)-bd_dom_sf"/>
</dbReference>
<keyword evidence="5 9" id="KW-0560">Oxidoreductase</keyword>
<dbReference type="FunFam" id="3.40.50.720:FF:000045">
    <property type="entry name" value="1-deoxy-D-xylulose 5-phosphate reductoisomerase"/>
    <property type="match status" value="1"/>
</dbReference>
<dbReference type="SUPFAM" id="SSF55347">
    <property type="entry name" value="Glyceraldehyde-3-phosphate dehydrogenase-like, C-terminal domain"/>
    <property type="match status" value="1"/>
</dbReference>
<dbReference type="Pfam" id="PF02670">
    <property type="entry name" value="DXP_reductoisom"/>
    <property type="match status" value="1"/>
</dbReference>
<dbReference type="UniPathway" id="UPA00056">
    <property type="reaction ID" value="UER00092"/>
</dbReference>
<dbReference type="InterPro" id="IPR036169">
    <property type="entry name" value="DXPR_C_sf"/>
</dbReference>
<dbReference type="NCBIfam" id="TIGR00243">
    <property type="entry name" value="Dxr"/>
    <property type="match status" value="1"/>
</dbReference>
<feature type="binding site" evidence="9">
    <location>
        <position position="11"/>
    </location>
    <ligand>
        <name>NADPH</name>
        <dbReference type="ChEBI" id="CHEBI:57783"/>
    </ligand>
</feature>
<comment type="caution">
    <text evidence="9">Lacks conserved residue(s) required for the propagation of feature annotation.</text>
</comment>
<feature type="binding site" evidence="9">
    <location>
        <position position="210"/>
    </location>
    <ligand>
        <name>1-deoxy-D-xylulose 5-phosphate</name>
        <dbReference type="ChEBI" id="CHEBI:57792"/>
    </ligand>
</feature>
<name>A0A8J2YI32_9RHOB</name>
<feature type="binding site" evidence="9">
    <location>
        <position position="215"/>
    </location>
    <ligand>
        <name>1-deoxy-D-xylulose 5-phosphate</name>
        <dbReference type="ChEBI" id="CHEBI:57792"/>
    </ligand>
</feature>
<dbReference type="InterPro" id="IPR013512">
    <property type="entry name" value="DXP_reductoisomerase_N"/>
</dbReference>
<sequence length="400" mass="41809">MVRTVSVLGATGSIGKATLDVLQSQQDRVAVDALVGGRDVAALAQAARRMQARVAVIADPDAYQDLKAALAGSGIEAAAGPSAVVEAAARPVDWTMAAISGTAGLRPSIAAARRGGTLALATKECIVSAGTVFLDAVKAGGGALLPVDSEHNAIFQSLAGAAVRDIKKMVLTASGGPFRSWPLERIATARLEDALQHPTWSMGAKITIDSATMMNKGLELIEASYLFGVESGRIEIVVHPQSIVHGMVEFRDGSVVAGLAPADMRVAISHALGYPDRIETAVGSLDLIQIGTLTFEAPDEKRFPALKVARAALERGDGAIAALNAANEVAVEAFLARSIRFIDIMPVVIETLEQLDRRNGLAAPRDLEQVTALDDEARKTARNLMQSISNQTATQAKALP</sequence>
<dbReference type="Proteomes" id="UP000602745">
    <property type="component" value="Unassembled WGS sequence"/>
</dbReference>
<keyword evidence="14" id="KW-1185">Reference proteome</keyword>
<keyword evidence="9" id="KW-0460">Magnesium</keyword>
<organism evidence="13 14">
    <name type="scientific">Agaricicola taiwanensis</name>
    <dbReference type="NCBI Taxonomy" id="591372"/>
    <lineage>
        <taxon>Bacteria</taxon>
        <taxon>Pseudomonadati</taxon>
        <taxon>Pseudomonadota</taxon>
        <taxon>Alphaproteobacteria</taxon>
        <taxon>Rhodobacterales</taxon>
        <taxon>Paracoccaceae</taxon>
        <taxon>Agaricicola</taxon>
    </lineage>
</organism>
<dbReference type="GO" id="GO:0070402">
    <property type="term" value="F:NADPH binding"/>
    <property type="evidence" value="ECO:0007669"/>
    <property type="project" value="InterPro"/>
</dbReference>
<feature type="binding site" evidence="9">
    <location>
        <position position="203"/>
    </location>
    <ligand>
        <name>NADPH</name>
        <dbReference type="ChEBI" id="CHEBI:57783"/>
    </ligand>
</feature>
<accession>A0A8J2YI32</accession>
<evidence type="ECO:0000256" key="2">
    <source>
        <dbReference type="ARBA" id="ARBA00006825"/>
    </source>
</evidence>
<feature type="binding site" evidence="9">
    <location>
        <position position="150"/>
    </location>
    <ligand>
        <name>1-deoxy-D-xylulose 5-phosphate</name>
        <dbReference type="ChEBI" id="CHEBI:57792"/>
    </ligand>
</feature>
<feature type="binding site" evidence="9">
    <location>
        <position position="14"/>
    </location>
    <ligand>
        <name>NADPH</name>
        <dbReference type="ChEBI" id="CHEBI:57783"/>
    </ligand>
</feature>
<feature type="binding site" evidence="9">
    <location>
        <position position="148"/>
    </location>
    <ligand>
        <name>Mn(2+)</name>
        <dbReference type="ChEBI" id="CHEBI:29035"/>
    </ligand>
</feature>
<feature type="binding site" evidence="9">
    <location>
        <position position="219"/>
    </location>
    <ligand>
        <name>1-deoxy-D-xylulose 5-phosphate</name>
        <dbReference type="ChEBI" id="CHEBI:57792"/>
    </ligand>
</feature>
<feature type="domain" description="1-deoxy-D-xylulose 5-phosphate reductoisomerase C-terminal" evidence="11">
    <location>
        <begin position="144"/>
        <end position="227"/>
    </location>
</feature>
<evidence type="ECO:0000256" key="7">
    <source>
        <dbReference type="ARBA" id="ARBA00023229"/>
    </source>
</evidence>
<dbReference type="Pfam" id="PF08436">
    <property type="entry name" value="DXP_redisom_C"/>
    <property type="match status" value="1"/>
</dbReference>
<dbReference type="HAMAP" id="MF_00183">
    <property type="entry name" value="DXP_reductoisom"/>
    <property type="match status" value="1"/>
</dbReference>
<dbReference type="PANTHER" id="PTHR30525:SF0">
    <property type="entry name" value="1-DEOXY-D-XYLULOSE 5-PHOSPHATE REDUCTOISOMERASE, CHLOROPLASTIC"/>
    <property type="match status" value="1"/>
</dbReference>
<dbReference type="GO" id="GO:0030145">
    <property type="term" value="F:manganese ion binding"/>
    <property type="evidence" value="ECO:0007669"/>
    <property type="project" value="TreeGrafter"/>
</dbReference>
<feature type="binding site" evidence="9">
    <location>
        <position position="37"/>
    </location>
    <ligand>
        <name>NADPH</name>
        <dbReference type="ChEBI" id="CHEBI:57783"/>
    </ligand>
</feature>
<keyword evidence="6 9" id="KW-0464">Manganese</keyword>
<feature type="binding site" evidence="9">
    <location>
        <position position="197"/>
    </location>
    <ligand>
        <name>1-deoxy-D-xylulose 5-phosphate</name>
        <dbReference type="ChEBI" id="CHEBI:57792"/>
    </ligand>
</feature>
<dbReference type="Gene3D" id="3.40.50.720">
    <property type="entry name" value="NAD(P)-binding Rossmann-like Domain"/>
    <property type="match status" value="1"/>
</dbReference>
<feature type="domain" description="DXP reductoisomerase C-terminal" evidence="12">
    <location>
        <begin position="259"/>
        <end position="379"/>
    </location>
</feature>
<evidence type="ECO:0000259" key="12">
    <source>
        <dbReference type="Pfam" id="PF13288"/>
    </source>
</evidence>
<feature type="binding site" evidence="9">
    <location>
        <position position="216"/>
    </location>
    <ligand>
        <name>1-deoxy-D-xylulose 5-phosphate</name>
        <dbReference type="ChEBI" id="CHEBI:57792"/>
    </ligand>
</feature>
<feature type="binding site" evidence="9">
    <location>
        <position position="13"/>
    </location>
    <ligand>
        <name>NADPH</name>
        <dbReference type="ChEBI" id="CHEBI:57783"/>
    </ligand>
</feature>
<dbReference type="InterPro" id="IPR026877">
    <property type="entry name" value="DXPR_C"/>
</dbReference>
<dbReference type="SUPFAM" id="SSF51735">
    <property type="entry name" value="NAD(P)-binding Rossmann-fold domains"/>
    <property type="match status" value="1"/>
</dbReference>
<dbReference type="GO" id="GO:0051484">
    <property type="term" value="P:isopentenyl diphosphate biosynthetic process, methylerythritol 4-phosphate pathway involved in terpenoid biosynthetic process"/>
    <property type="evidence" value="ECO:0007669"/>
    <property type="project" value="UniProtKB-ARBA"/>
</dbReference>
<evidence type="ECO:0000256" key="6">
    <source>
        <dbReference type="ARBA" id="ARBA00023211"/>
    </source>
</evidence>
<protein>
    <recommendedName>
        <fullName evidence="9">1-deoxy-D-xylulose 5-phosphate reductoisomerase</fullName>
        <shortName evidence="9">DXP reductoisomerase</shortName>
        <ecNumber evidence="9">1.1.1.267</ecNumber>
    </recommendedName>
    <alternativeName>
        <fullName evidence="9">1-deoxyxylulose-5-phosphate reductoisomerase</fullName>
    </alternativeName>
    <alternativeName>
        <fullName evidence="9">2-C-methyl-D-erythritol 4-phosphate synthase</fullName>
    </alternativeName>
</protein>
<comment type="caution">
    <text evidence="13">The sequence shown here is derived from an EMBL/GenBank/DDBJ whole genome shotgun (WGS) entry which is preliminary data.</text>
</comment>
<dbReference type="PANTHER" id="PTHR30525">
    <property type="entry name" value="1-DEOXY-D-XYLULOSE 5-PHOSPHATE REDUCTOISOMERASE"/>
    <property type="match status" value="1"/>
</dbReference>
<feature type="domain" description="1-deoxy-D-xylulose 5-phosphate reductoisomerase N-terminal" evidence="10">
    <location>
        <begin position="5"/>
        <end position="130"/>
    </location>
</feature>
<keyword evidence="3 9" id="KW-0479">Metal-binding</keyword>
<gene>
    <name evidence="9 13" type="primary">dxr</name>
    <name evidence="13" type="ORF">GCM10007276_21860</name>
</gene>
<dbReference type="EC" id="1.1.1.267" evidence="9"/>
<evidence type="ECO:0000256" key="8">
    <source>
        <dbReference type="ARBA" id="ARBA00048543"/>
    </source>
</evidence>
<proteinExistence type="inferred from homology"/>
<dbReference type="Pfam" id="PF13288">
    <property type="entry name" value="DXPR_C"/>
    <property type="match status" value="1"/>
</dbReference>
<evidence type="ECO:0000313" key="13">
    <source>
        <dbReference type="EMBL" id="GGE44348.1"/>
    </source>
</evidence>
<evidence type="ECO:0000256" key="1">
    <source>
        <dbReference type="ARBA" id="ARBA00005094"/>
    </source>
</evidence>
<comment type="similarity">
    <text evidence="2 9">Belongs to the DXR family.</text>
</comment>
<reference evidence="13" key="2">
    <citation type="submission" date="2020-09" db="EMBL/GenBank/DDBJ databases">
        <authorList>
            <person name="Sun Q."/>
            <person name="Sedlacek I."/>
        </authorList>
    </citation>
    <scope>NUCLEOTIDE SEQUENCE</scope>
    <source>
        <strain evidence="13">CCM 7684</strain>
    </source>
</reference>
<dbReference type="InterPro" id="IPR003821">
    <property type="entry name" value="DXP_reductoisomerase"/>
</dbReference>
<evidence type="ECO:0000259" key="11">
    <source>
        <dbReference type="Pfam" id="PF08436"/>
    </source>
</evidence>
<dbReference type="AlphaFoldDB" id="A0A8J2YI32"/>
<feature type="binding site" evidence="9">
    <location>
        <position position="123"/>
    </location>
    <ligand>
        <name>1-deoxy-D-xylulose 5-phosphate</name>
        <dbReference type="ChEBI" id="CHEBI:57792"/>
    </ligand>
</feature>
<evidence type="ECO:0000256" key="9">
    <source>
        <dbReference type="HAMAP-Rule" id="MF_00183"/>
    </source>
</evidence>
<keyword evidence="4 9" id="KW-0521">NADP</keyword>
<dbReference type="GO" id="GO:0030604">
    <property type="term" value="F:1-deoxy-D-xylulose-5-phosphate reductoisomerase activity"/>
    <property type="evidence" value="ECO:0007669"/>
    <property type="project" value="UniProtKB-UniRule"/>
</dbReference>
<feature type="binding site" evidence="9">
    <location>
        <position position="174"/>
    </location>
    <ligand>
        <name>1-deoxy-D-xylulose 5-phosphate</name>
        <dbReference type="ChEBI" id="CHEBI:57792"/>
    </ligand>
</feature>
<evidence type="ECO:0000313" key="14">
    <source>
        <dbReference type="Proteomes" id="UP000602745"/>
    </source>
</evidence>
<feature type="binding site" evidence="9">
    <location>
        <position position="38"/>
    </location>
    <ligand>
        <name>NADPH</name>
        <dbReference type="ChEBI" id="CHEBI:57783"/>
    </ligand>
</feature>
<comment type="function">
    <text evidence="9">Catalyzes the NADPH-dependent rearrangement and reduction of 1-deoxy-D-xylulose-5-phosphate (DXP) to 2-C-methyl-D-erythritol 4-phosphate (MEP).</text>
</comment>
<evidence type="ECO:0000256" key="5">
    <source>
        <dbReference type="ARBA" id="ARBA00023002"/>
    </source>
</evidence>
<feature type="binding site" evidence="9">
    <location>
        <position position="124"/>
    </location>
    <ligand>
        <name>NADPH</name>
        <dbReference type="ChEBI" id="CHEBI:57783"/>
    </ligand>
</feature>
<dbReference type="EMBL" id="BMCP01000002">
    <property type="protein sequence ID" value="GGE44348.1"/>
    <property type="molecule type" value="Genomic_DNA"/>
</dbReference>
<keyword evidence="7 9" id="KW-0414">Isoprene biosynthesis</keyword>
<dbReference type="InterPro" id="IPR013644">
    <property type="entry name" value="DXP_reductoisomerase_C"/>
</dbReference>
<feature type="binding site" evidence="9">
    <location>
        <position position="150"/>
    </location>
    <ligand>
        <name>Mn(2+)</name>
        <dbReference type="ChEBI" id="CHEBI:29035"/>
    </ligand>
</feature>
<comment type="cofactor">
    <cofactor evidence="9">
        <name>Mg(2+)</name>
        <dbReference type="ChEBI" id="CHEBI:18420"/>
    </cofactor>
    <cofactor evidence="9">
        <name>Mn(2+)</name>
        <dbReference type="ChEBI" id="CHEBI:29035"/>
    </cofactor>
</comment>